<keyword evidence="1" id="KW-0614">Plasmid</keyword>
<accession>A0A3G9GD94</accession>
<evidence type="ECO:0000313" key="2">
    <source>
        <dbReference type="Proteomes" id="UP000278756"/>
    </source>
</evidence>
<evidence type="ECO:0000313" key="1">
    <source>
        <dbReference type="EMBL" id="BBF82658.1"/>
    </source>
</evidence>
<name>A0A3G9GD94_9CAUL</name>
<dbReference type="RefSeq" id="WP_126424284.1">
    <property type="nucleotide sequence ID" value="NZ_AP018829.1"/>
</dbReference>
<proteinExistence type="predicted"/>
<dbReference type="EMBL" id="AP018829">
    <property type="protein sequence ID" value="BBF82658.1"/>
    <property type="molecule type" value="Genomic_DNA"/>
</dbReference>
<gene>
    <name evidence="1" type="ORF">EM6_3299</name>
</gene>
<protein>
    <submittedName>
        <fullName evidence="1">Uncharacterized protein</fullName>
    </submittedName>
</protein>
<dbReference type="GeneID" id="39467825"/>
<dbReference type="AlphaFoldDB" id="A0A3G9GD94"/>
<dbReference type="Proteomes" id="UP000278756">
    <property type="component" value="Plasmid pASEM-1"/>
</dbReference>
<reference evidence="2" key="1">
    <citation type="journal article" date="2017" name="Biotechnol. Biofuels">
        <title>Evaluation of environmental bacterial communities as a factor affecting the growth of duckweed Lemna minor.</title>
        <authorList>
            <person name="Ishizawa H."/>
            <person name="Kuroda M."/>
            <person name="Morikawa M."/>
            <person name="Ike M."/>
        </authorList>
    </citation>
    <scope>NUCLEOTIDE SEQUENCE [LARGE SCALE GENOMIC DNA]</scope>
    <source>
        <strain evidence="2">M6</strain>
    </source>
</reference>
<geneLocation type="plasmid" evidence="2">
    <name>pasem-1 dna</name>
</geneLocation>
<sequence>MSLNPEGLGLYHDRLAAMIAALRDLPQPLVKGRACAAGTLTSMQRRIEKLLTDWETRAMTEVDRKDVSRDGATLRMLREDKWVFADFEGVAFDLPQAGNSLSFVEAMATLEAAQATAVSG</sequence>
<organism evidence="1 2">
    <name type="scientific">Asticcacaulis excentricus</name>
    <dbReference type="NCBI Taxonomy" id="78587"/>
    <lineage>
        <taxon>Bacteria</taxon>
        <taxon>Pseudomonadati</taxon>
        <taxon>Pseudomonadota</taxon>
        <taxon>Alphaproteobacteria</taxon>
        <taxon>Caulobacterales</taxon>
        <taxon>Caulobacteraceae</taxon>
        <taxon>Asticcacaulis</taxon>
    </lineage>
</organism>
<dbReference type="OrthoDB" id="7173528at2"/>
<reference evidence="2" key="2">
    <citation type="journal article" date="2017" name="Plant Physiol. Biochem.">
        <title>Differential oxidative and antioxidative response of duckweed Lemna minor toward plant growth promoting/inhibiting bacteria.</title>
        <authorList>
            <person name="Ishizawa H."/>
            <person name="Kuroda M."/>
            <person name="Morikawa M."/>
            <person name="Ike M."/>
        </authorList>
    </citation>
    <scope>NUCLEOTIDE SEQUENCE [LARGE SCALE GENOMIC DNA]</scope>
    <source>
        <strain evidence="2">M6</strain>
    </source>
</reference>